<keyword evidence="6" id="KW-0963">Cytoplasm</keyword>
<dbReference type="GO" id="GO:0005874">
    <property type="term" value="C:microtubule"/>
    <property type="evidence" value="ECO:0007669"/>
    <property type="project" value="UniProtKB-KW"/>
</dbReference>
<protein>
    <recommendedName>
        <fullName evidence="5">Coiled-coil domain-containing protein 181</fullName>
    </recommendedName>
</protein>
<evidence type="ECO:0000256" key="11">
    <source>
        <dbReference type="ARBA" id="ARBA00023212"/>
    </source>
</evidence>
<evidence type="ECO:0000256" key="4">
    <source>
        <dbReference type="ARBA" id="ARBA00005737"/>
    </source>
</evidence>
<keyword evidence="11" id="KW-0206">Cytoskeleton</keyword>
<gene>
    <name evidence="16" type="ORF">LSH36_445g00089</name>
</gene>
<evidence type="ECO:0000256" key="5">
    <source>
        <dbReference type="ARBA" id="ARBA00022306"/>
    </source>
</evidence>
<feature type="compositionally biased region" description="Basic and acidic residues" evidence="15">
    <location>
        <begin position="64"/>
        <end position="73"/>
    </location>
</feature>
<comment type="function">
    <text evidence="1">Microtubule-binding protein that localizes to the microtubular manchette of elongating spermatids.</text>
</comment>
<feature type="compositionally biased region" description="Basic and acidic residues" evidence="15">
    <location>
        <begin position="82"/>
        <end position="95"/>
    </location>
</feature>
<dbReference type="Proteomes" id="UP001208570">
    <property type="component" value="Unassembled WGS sequence"/>
</dbReference>
<comment type="caution">
    <text evidence="16">The sequence shown here is derived from an EMBL/GenBank/DDBJ whole genome shotgun (WGS) entry which is preliminary data.</text>
</comment>
<evidence type="ECO:0000313" key="16">
    <source>
        <dbReference type="EMBL" id="KAK2149587.1"/>
    </source>
</evidence>
<evidence type="ECO:0000256" key="2">
    <source>
        <dbReference type="ARBA" id="ARBA00004230"/>
    </source>
</evidence>
<evidence type="ECO:0000256" key="8">
    <source>
        <dbReference type="ARBA" id="ARBA00022846"/>
    </source>
</evidence>
<keyword evidence="12" id="KW-0966">Cell projection</keyword>
<feature type="compositionally biased region" description="Basic and acidic residues" evidence="15">
    <location>
        <begin position="263"/>
        <end position="300"/>
    </location>
</feature>
<evidence type="ECO:0000256" key="13">
    <source>
        <dbReference type="ARBA" id="ARBA00047162"/>
    </source>
</evidence>
<dbReference type="GO" id="GO:0031514">
    <property type="term" value="C:motile cilium"/>
    <property type="evidence" value="ECO:0007669"/>
    <property type="project" value="UniProtKB-SubCell"/>
</dbReference>
<evidence type="ECO:0000256" key="7">
    <source>
        <dbReference type="ARBA" id="ARBA00022701"/>
    </source>
</evidence>
<reference evidence="16" key="1">
    <citation type="journal article" date="2023" name="Mol. Biol. Evol.">
        <title>Third-Generation Sequencing Reveals the Adaptive Role of the Epigenome in Three Deep-Sea Polychaetes.</title>
        <authorList>
            <person name="Perez M."/>
            <person name="Aroh O."/>
            <person name="Sun Y."/>
            <person name="Lan Y."/>
            <person name="Juniper S.K."/>
            <person name="Young C.R."/>
            <person name="Angers B."/>
            <person name="Qian P.Y."/>
        </authorList>
    </citation>
    <scope>NUCLEOTIDE SEQUENCE</scope>
    <source>
        <strain evidence="16">P08H-3</strain>
    </source>
</reference>
<evidence type="ECO:0000256" key="1">
    <source>
        <dbReference type="ARBA" id="ARBA00002213"/>
    </source>
</evidence>
<evidence type="ECO:0000313" key="17">
    <source>
        <dbReference type="Proteomes" id="UP001208570"/>
    </source>
</evidence>
<evidence type="ECO:0000256" key="6">
    <source>
        <dbReference type="ARBA" id="ARBA00022490"/>
    </source>
</evidence>
<dbReference type="PANTHER" id="PTHR14320">
    <property type="entry name" value="COILED-COIL DOMAIN-CONTAINING PROTEIN 181"/>
    <property type="match status" value="1"/>
</dbReference>
<comment type="subcellular location">
    <subcellularLocation>
        <location evidence="2">Cell projection</location>
        <location evidence="2">Cilium</location>
        <location evidence="2">Flagellum</location>
    </subcellularLocation>
    <subcellularLocation>
        <location evidence="3">Cytoplasm</location>
        <location evidence="3">Cytoskeleton</location>
    </subcellularLocation>
</comment>
<dbReference type="EMBL" id="JAODUP010000445">
    <property type="protein sequence ID" value="KAK2149587.1"/>
    <property type="molecule type" value="Genomic_DNA"/>
</dbReference>
<evidence type="ECO:0000256" key="10">
    <source>
        <dbReference type="ARBA" id="ARBA00023069"/>
    </source>
</evidence>
<proteinExistence type="inferred from homology"/>
<feature type="compositionally biased region" description="Basic and acidic residues" evidence="15">
    <location>
        <begin position="156"/>
        <end position="181"/>
    </location>
</feature>
<evidence type="ECO:0000256" key="14">
    <source>
        <dbReference type="SAM" id="Coils"/>
    </source>
</evidence>
<comment type="subunit">
    <text evidence="13">Homodimer. Interacts with HOOK1. Interacts with HOOK2. Interacts with HOOK3.</text>
</comment>
<evidence type="ECO:0000256" key="3">
    <source>
        <dbReference type="ARBA" id="ARBA00004245"/>
    </source>
</evidence>
<keyword evidence="9 14" id="KW-0175">Coiled coil</keyword>
<feature type="compositionally biased region" description="Basic and acidic residues" evidence="15">
    <location>
        <begin position="309"/>
        <end position="335"/>
    </location>
</feature>
<feature type="region of interest" description="Disordered" evidence="15">
    <location>
        <begin position="49"/>
        <end position="335"/>
    </location>
</feature>
<accession>A0AAD9MXL9</accession>
<evidence type="ECO:0000256" key="9">
    <source>
        <dbReference type="ARBA" id="ARBA00023054"/>
    </source>
</evidence>
<evidence type="ECO:0000256" key="15">
    <source>
        <dbReference type="SAM" id="MobiDB-lite"/>
    </source>
</evidence>
<evidence type="ECO:0000256" key="12">
    <source>
        <dbReference type="ARBA" id="ARBA00023273"/>
    </source>
</evidence>
<feature type="compositionally biased region" description="Basic and acidic residues" evidence="15">
    <location>
        <begin position="189"/>
        <end position="214"/>
    </location>
</feature>
<comment type="similarity">
    <text evidence="4">Belongs to the CCDC181 family.</text>
</comment>
<keyword evidence="8" id="KW-0282">Flagellum</keyword>
<feature type="region of interest" description="Disordered" evidence="15">
    <location>
        <begin position="1"/>
        <end position="33"/>
    </location>
</feature>
<dbReference type="GO" id="GO:0008017">
    <property type="term" value="F:microtubule binding"/>
    <property type="evidence" value="ECO:0007669"/>
    <property type="project" value="InterPro"/>
</dbReference>
<dbReference type="InterPro" id="IPR026687">
    <property type="entry name" value="CCDC181"/>
</dbReference>
<sequence length="456" mass="53332">MKKKRVFPARDSLAKDSVDAGGSGPEDDDYLSYSDSQRKANEELMSMKLDLGYTDEEPPPEYDVAERVRKLNEELANEPPPDDDKERSIKFKENLVDLVAPPPPDDSEDDTVPSQEGQAKSPREQQDPENGGTEHDAGSETDRSSVSNISGGTEELSEHGSSRGRQGDDKVIVERNGKFDFVDVDDLTAEERELYRKDEEENREYKPKPPDGSRPKTSGGEAVTRGQGHNSRRVQSAKTRPQSHSEWNEEFTYQSPYAMTPQQRRELAEKHREEQRRKKDEDKYKQLEKREKSQENEDAFRAWLRKKQEHNSQRKQKSDKDDKSNDDSKCDPEKAYKEWLKIKKEQAKKEKEIQKKEQKEYDEGWYVRPRKECDRAYREWLKKKNAEIRKQREEDKQRARIHRLWLRRSRKSQQLAKAIKQAQAFRYVDYYGYREPTSSDLQHVTGISRPRACSSV</sequence>
<feature type="coiled-coil region" evidence="14">
    <location>
        <begin position="337"/>
        <end position="398"/>
    </location>
</feature>
<dbReference type="PANTHER" id="PTHR14320:SF2">
    <property type="entry name" value="COILED-COIL DOMAIN-CONTAINING PROTEIN 181"/>
    <property type="match status" value="1"/>
</dbReference>
<name>A0AAD9MXL9_9ANNE</name>
<feature type="compositionally biased region" description="Polar residues" evidence="15">
    <location>
        <begin position="227"/>
        <end position="262"/>
    </location>
</feature>
<feature type="compositionally biased region" description="Basic and acidic residues" evidence="15">
    <location>
        <begin position="121"/>
        <end position="143"/>
    </location>
</feature>
<organism evidence="16 17">
    <name type="scientific">Paralvinella palmiformis</name>
    <dbReference type="NCBI Taxonomy" id="53620"/>
    <lineage>
        <taxon>Eukaryota</taxon>
        <taxon>Metazoa</taxon>
        <taxon>Spiralia</taxon>
        <taxon>Lophotrochozoa</taxon>
        <taxon>Annelida</taxon>
        <taxon>Polychaeta</taxon>
        <taxon>Sedentaria</taxon>
        <taxon>Canalipalpata</taxon>
        <taxon>Terebellida</taxon>
        <taxon>Terebelliformia</taxon>
        <taxon>Alvinellidae</taxon>
        <taxon>Paralvinella</taxon>
    </lineage>
</organism>
<dbReference type="AlphaFoldDB" id="A0AAD9MXL9"/>
<keyword evidence="7" id="KW-0493">Microtubule</keyword>
<keyword evidence="10" id="KW-0969">Cilium</keyword>
<keyword evidence="17" id="KW-1185">Reference proteome</keyword>